<accession>W4QQK7</accession>
<reference evidence="1 2" key="1">
    <citation type="journal article" date="2014" name="Genome Announc.">
        <title>Draft Genome Sequences of Three Alkaliphilic Bacillus Strains, Bacillus wakoensis JCM 9140T, Bacillus akibai JCM 9157T, and Bacillus hemicellulosilyticus JCM 9152T.</title>
        <authorList>
            <person name="Yuki M."/>
            <person name="Oshima K."/>
            <person name="Suda W."/>
            <person name="Oshida Y."/>
            <person name="Kitamura K."/>
            <person name="Iida T."/>
            <person name="Hattori M."/>
            <person name="Ohkuma M."/>
        </authorList>
    </citation>
    <scope>NUCLEOTIDE SEQUENCE [LARGE SCALE GENOMIC DNA]</scope>
    <source>
        <strain evidence="1 2">JCM 9157</strain>
    </source>
</reference>
<dbReference type="InterPro" id="IPR052927">
    <property type="entry name" value="DCC_oxidoreductase"/>
</dbReference>
<dbReference type="Pfam" id="PF04134">
    <property type="entry name" value="DCC1-like"/>
    <property type="match status" value="1"/>
</dbReference>
<protein>
    <recommendedName>
        <fullName evidence="3">Thiol-disulfide oxidoreductase DCC family protein</fullName>
    </recommendedName>
</protein>
<dbReference type="AlphaFoldDB" id="W4QQK7"/>
<dbReference type="RefSeq" id="WP_035663193.1">
    <property type="nucleotide sequence ID" value="NZ_BAUV01000007.1"/>
</dbReference>
<evidence type="ECO:0000313" key="2">
    <source>
        <dbReference type="Proteomes" id="UP000018896"/>
    </source>
</evidence>
<dbReference type="PANTHER" id="PTHR33639:SF2">
    <property type="entry name" value="DUF393 DOMAIN-CONTAINING PROTEIN"/>
    <property type="match status" value="1"/>
</dbReference>
<organism evidence="1 2">
    <name type="scientific">Halalkalibacter akibai (strain ATCC 43226 / DSM 21942 / CIP 109018 / JCM 9157 / 1139)</name>
    <name type="common">Bacillus akibai</name>
    <dbReference type="NCBI Taxonomy" id="1236973"/>
    <lineage>
        <taxon>Bacteria</taxon>
        <taxon>Bacillati</taxon>
        <taxon>Bacillota</taxon>
        <taxon>Bacilli</taxon>
        <taxon>Bacillales</taxon>
        <taxon>Bacillaceae</taxon>
        <taxon>Halalkalibacter</taxon>
    </lineage>
</organism>
<evidence type="ECO:0008006" key="3">
    <source>
        <dbReference type="Google" id="ProtNLM"/>
    </source>
</evidence>
<dbReference type="Proteomes" id="UP000018896">
    <property type="component" value="Unassembled WGS sequence"/>
</dbReference>
<gene>
    <name evidence="1" type="ORF">JCM9157_1417</name>
</gene>
<sequence>MKYIILFDGVCHFCHGSVQFIYKRDPSAVFAFAALKSETGKNLIRKYDVAPTVDSLVLIEDSHVYIKSTAALRISRRLRGVWKLFYLLIIIPRPIRDRAYDIFAKNRYRWFGKTELCNLPSKDLRERLLK</sequence>
<dbReference type="PANTHER" id="PTHR33639">
    <property type="entry name" value="THIOL-DISULFIDE OXIDOREDUCTASE DCC"/>
    <property type="match status" value="1"/>
</dbReference>
<proteinExistence type="predicted"/>
<name>W4QQK7_HALA3</name>
<dbReference type="GO" id="GO:0015035">
    <property type="term" value="F:protein-disulfide reductase activity"/>
    <property type="evidence" value="ECO:0007669"/>
    <property type="project" value="InterPro"/>
</dbReference>
<dbReference type="eggNOG" id="COG3011">
    <property type="taxonomic scope" value="Bacteria"/>
</dbReference>
<evidence type="ECO:0000313" key="1">
    <source>
        <dbReference type="EMBL" id="GAE34366.1"/>
    </source>
</evidence>
<dbReference type="EMBL" id="BAUV01000007">
    <property type="protein sequence ID" value="GAE34366.1"/>
    <property type="molecule type" value="Genomic_DNA"/>
</dbReference>
<dbReference type="OrthoDB" id="9785438at2"/>
<dbReference type="InterPro" id="IPR007263">
    <property type="entry name" value="DCC1-like"/>
</dbReference>
<keyword evidence="2" id="KW-1185">Reference proteome</keyword>
<comment type="caution">
    <text evidence="1">The sequence shown here is derived from an EMBL/GenBank/DDBJ whole genome shotgun (WGS) entry which is preliminary data.</text>
</comment>
<dbReference type="STRING" id="1236973.JCM9157_1417"/>